<feature type="transmembrane region" description="Helical" evidence="1">
    <location>
        <begin position="6"/>
        <end position="24"/>
    </location>
</feature>
<keyword evidence="1" id="KW-0812">Transmembrane</keyword>
<protein>
    <submittedName>
        <fullName evidence="2">Uncharacterized protein</fullName>
    </submittedName>
</protein>
<keyword evidence="1" id="KW-1133">Transmembrane helix</keyword>
<organism evidence="2">
    <name type="scientific">marine sediment metagenome</name>
    <dbReference type="NCBI Taxonomy" id="412755"/>
    <lineage>
        <taxon>unclassified sequences</taxon>
        <taxon>metagenomes</taxon>
        <taxon>ecological metagenomes</taxon>
    </lineage>
</organism>
<dbReference type="EMBL" id="LAZR01001602">
    <property type="protein sequence ID" value="KKN42133.1"/>
    <property type="molecule type" value="Genomic_DNA"/>
</dbReference>
<dbReference type="AlphaFoldDB" id="A0A0F9TL38"/>
<comment type="caution">
    <text evidence="2">The sequence shown here is derived from an EMBL/GenBank/DDBJ whole genome shotgun (WGS) entry which is preliminary data.</text>
</comment>
<evidence type="ECO:0000256" key="1">
    <source>
        <dbReference type="SAM" id="Phobius"/>
    </source>
</evidence>
<sequence length="77" mass="9055">MKRIEYIIFAMLIITIVVQIHNIIKTFQIEKIAQGNIELMQKNQDSLEILIERTENITDRVKNKLNKTTIILTTKTQ</sequence>
<reference evidence="2" key="1">
    <citation type="journal article" date="2015" name="Nature">
        <title>Complex archaea that bridge the gap between prokaryotes and eukaryotes.</title>
        <authorList>
            <person name="Spang A."/>
            <person name="Saw J.H."/>
            <person name="Jorgensen S.L."/>
            <person name="Zaremba-Niedzwiedzka K."/>
            <person name="Martijn J."/>
            <person name="Lind A.E."/>
            <person name="van Eijk R."/>
            <person name="Schleper C."/>
            <person name="Guy L."/>
            <person name="Ettema T.J."/>
        </authorList>
    </citation>
    <scope>NUCLEOTIDE SEQUENCE</scope>
</reference>
<accession>A0A0F9TL38</accession>
<name>A0A0F9TL38_9ZZZZ</name>
<evidence type="ECO:0000313" key="2">
    <source>
        <dbReference type="EMBL" id="KKN42133.1"/>
    </source>
</evidence>
<keyword evidence="1" id="KW-0472">Membrane</keyword>
<gene>
    <name evidence="2" type="ORF">LCGC14_0716370</name>
</gene>
<proteinExistence type="predicted"/>